<evidence type="ECO:0000256" key="1">
    <source>
        <dbReference type="ARBA" id="ARBA00004123"/>
    </source>
</evidence>
<comment type="similarity">
    <text evidence="2 6">Belongs to the C1D family.</text>
</comment>
<dbReference type="InterPro" id="IPR007146">
    <property type="entry name" value="Sas10/Utp3/C1D"/>
</dbReference>
<organism evidence="8 9">
    <name type="scientific">Vigna mungo</name>
    <name type="common">Black gram</name>
    <name type="synonym">Phaseolus mungo</name>
    <dbReference type="NCBI Taxonomy" id="3915"/>
    <lineage>
        <taxon>Eukaryota</taxon>
        <taxon>Viridiplantae</taxon>
        <taxon>Streptophyta</taxon>
        <taxon>Embryophyta</taxon>
        <taxon>Tracheophyta</taxon>
        <taxon>Spermatophyta</taxon>
        <taxon>Magnoliopsida</taxon>
        <taxon>eudicotyledons</taxon>
        <taxon>Gunneridae</taxon>
        <taxon>Pentapetalae</taxon>
        <taxon>rosids</taxon>
        <taxon>fabids</taxon>
        <taxon>Fabales</taxon>
        <taxon>Fabaceae</taxon>
        <taxon>Papilionoideae</taxon>
        <taxon>50 kb inversion clade</taxon>
        <taxon>NPAAA clade</taxon>
        <taxon>indigoferoid/millettioid clade</taxon>
        <taxon>Phaseoleae</taxon>
        <taxon>Vigna</taxon>
    </lineage>
</organism>
<dbReference type="Proteomes" id="UP001374535">
    <property type="component" value="Chromosome 2"/>
</dbReference>
<evidence type="ECO:0000313" key="9">
    <source>
        <dbReference type="Proteomes" id="UP001374535"/>
    </source>
</evidence>
<dbReference type="PANTHER" id="PTHR15341">
    <property type="entry name" value="SUN-COR STEROID HORMONE RECEPTOR CO-REPRESSOR"/>
    <property type="match status" value="1"/>
</dbReference>
<dbReference type="InterPro" id="IPR011082">
    <property type="entry name" value="Exosome-assoc_fac/DNA_repair"/>
</dbReference>
<feature type="compositionally biased region" description="Acidic residues" evidence="7">
    <location>
        <begin position="200"/>
        <end position="211"/>
    </location>
</feature>
<comment type="subcellular location">
    <subcellularLocation>
        <location evidence="6">Cytoplasm</location>
    </subcellularLocation>
    <subcellularLocation>
        <location evidence="6">Nucleus</location>
        <location evidence="6">Nucleolus</location>
    </subcellularLocation>
    <subcellularLocation>
        <location evidence="1 6">Nucleus</location>
    </subcellularLocation>
</comment>
<accession>A0AAQ3P0Z9</accession>
<dbReference type="AlphaFoldDB" id="A0AAQ3P0Z9"/>
<keyword evidence="6" id="KW-0963">Cytoplasm</keyword>
<proteinExistence type="inferred from homology"/>
<dbReference type="PANTHER" id="PTHR15341:SF3">
    <property type="entry name" value="NUCLEAR NUCLEIC ACID-BINDING PROTEIN C1D"/>
    <property type="match status" value="1"/>
</dbReference>
<dbReference type="GO" id="GO:0003677">
    <property type="term" value="F:DNA binding"/>
    <property type="evidence" value="ECO:0007669"/>
    <property type="project" value="UniProtKB-KW"/>
</dbReference>
<feature type="region of interest" description="Disordered" evidence="7">
    <location>
        <begin position="130"/>
        <end position="171"/>
    </location>
</feature>
<evidence type="ECO:0000256" key="3">
    <source>
        <dbReference type="ARBA" id="ARBA00022552"/>
    </source>
</evidence>
<feature type="region of interest" description="Disordered" evidence="7">
    <location>
        <begin position="183"/>
        <end position="211"/>
    </location>
</feature>
<evidence type="ECO:0000256" key="7">
    <source>
        <dbReference type="SAM" id="MobiDB-lite"/>
    </source>
</evidence>
<evidence type="ECO:0000256" key="2">
    <source>
        <dbReference type="ARBA" id="ARBA00009154"/>
    </source>
</evidence>
<dbReference type="GO" id="GO:0000460">
    <property type="term" value="P:maturation of 5.8S rRNA"/>
    <property type="evidence" value="ECO:0007669"/>
    <property type="project" value="TreeGrafter"/>
</dbReference>
<evidence type="ECO:0000313" key="8">
    <source>
        <dbReference type="EMBL" id="WVZ19665.1"/>
    </source>
</evidence>
<dbReference type="GO" id="GO:0005737">
    <property type="term" value="C:cytoplasm"/>
    <property type="evidence" value="ECO:0007669"/>
    <property type="project" value="UniProtKB-SubCell"/>
</dbReference>
<keyword evidence="9" id="KW-1185">Reference proteome</keyword>
<dbReference type="EMBL" id="CP144699">
    <property type="protein sequence ID" value="WVZ19665.1"/>
    <property type="molecule type" value="Genomic_DNA"/>
</dbReference>
<name>A0AAQ3P0Z9_VIGMU</name>
<feature type="compositionally biased region" description="Basic and acidic residues" evidence="7">
    <location>
        <begin position="130"/>
        <end position="148"/>
    </location>
</feature>
<reference evidence="8 9" key="1">
    <citation type="journal article" date="2023" name="Life. Sci Alliance">
        <title>Evolutionary insights into 3D genome organization and epigenetic landscape of Vigna mungo.</title>
        <authorList>
            <person name="Junaid A."/>
            <person name="Singh B."/>
            <person name="Bhatia S."/>
        </authorList>
    </citation>
    <scope>NUCLEOTIDE SEQUENCE [LARGE SCALE GENOMIC DNA]</scope>
    <source>
        <strain evidence="8">Urdbean</strain>
    </source>
</reference>
<keyword evidence="6" id="KW-0238">DNA-binding</keyword>
<keyword evidence="4 6" id="KW-0694">RNA-binding</keyword>
<dbReference type="GO" id="GO:0000178">
    <property type="term" value="C:exosome (RNase complex)"/>
    <property type="evidence" value="ECO:0007669"/>
    <property type="project" value="TreeGrafter"/>
</dbReference>
<dbReference type="Pfam" id="PF04000">
    <property type="entry name" value="Sas10_Utp3"/>
    <property type="match status" value="1"/>
</dbReference>
<sequence>MVKASESGAVPEPVMDAANATLSNLQLLRTHFNDFLSLSEPQTLSQMPPLQRAHVLFILAKITSTLLELNLRCSGVHPDDHPIKSELDRMNLYEDKLERMVDLSKAPLRPSTTLNYQAATRFIEHSLPDLTSEQRENLRNISRGERTKTNLPGRAGQKRKYQSSEKQSVKAAAKDFLEKAARELLGDTSGGIKGPLQVDMSEDDDDKQPLS</sequence>
<evidence type="ECO:0000256" key="5">
    <source>
        <dbReference type="ARBA" id="ARBA00023242"/>
    </source>
</evidence>
<comment type="subunit">
    <text evidence="6">Monomer and homodimer.</text>
</comment>
<keyword evidence="3 6" id="KW-0698">rRNA processing</keyword>
<dbReference type="GO" id="GO:0003723">
    <property type="term" value="F:RNA binding"/>
    <property type="evidence" value="ECO:0007669"/>
    <property type="project" value="UniProtKB-UniRule"/>
</dbReference>
<gene>
    <name evidence="8" type="ORF">V8G54_006987</name>
</gene>
<evidence type="ECO:0000256" key="4">
    <source>
        <dbReference type="ARBA" id="ARBA00022884"/>
    </source>
</evidence>
<keyword evidence="5 6" id="KW-0539">Nucleus</keyword>
<comment type="function">
    <text evidence="6">Plays a role in the recruitment of the exosome to pre-rRNA to mediate the 3'-5' end processing of the 5.8S rRNA.</text>
</comment>
<dbReference type="GO" id="GO:0005730">
    <property type="term" value="C:nucleolus"/>
    <property type="evidence" value="ECO:0007669"/>
    <property type="project" value="UniProtKB-SubCell"/>
</dbReference>
<dbReference type="GO" id="GO:0010468">
    <property type="term" value="P:regulation of gene expression"/>
    <property type="evidence" value="ECO:0007669"/>
    <property type="project" value="TreeGrafter"/>
</dbReference>
<protein>
    <recommendedName>
        <fullName evidence="6">Nuclear nucleic acid-binding protein C1D</fullName>
    </recommendedName>
</protein>
<evidence type="ECO:0000256" key="6">
    <source>
        <dbReference type="RuleBase" id="RU368003"/>
    </source>
</evidence>